<comment type="caution">
    <text evidence="1">The sequence shown here is derived from an EMBL/GenBank/DDBJ whole genome shotgun (WGS) entry which is preliminary data.</text>
</comment>
<evidence type="ECO:0000313" key="1">
    <source>
        <dbReference type="EMBL" id="KAJ9102480.1"/>
    </source>
</evidence>
<evidence type="ECO:0000313" key="2">
    <source>
        <dbReference type="Proteomes" id="UP001227268"/>
    </source>
</evidence>
<reference evidence="1" key="1">
    <citation type="submission" date="2023-04" db="EMBL/GenBank/DDBJ databases">
        <title>Draft Genome sequencing of Naganishia species isolated from polar environments using Oxford Nanopore Technology.</title>
        <authorList>
            <person name="Leo P."/>
            <person name="Venkateswaran K."/>
        </authorList>
    </citation>
    <scope>NUCLEOTIDE SEQUENCE</scope>
    <source>
        <strain evidence="1">MNA-CCFEE 5423</strain>
    </source>
</reference>
<dbReference type="EMBL" id="JASBWT010000008">
    <property type="protein sequence ID" value="KAJ9102480.1"/>
    <property type="molecule type" value="Genomic_DNA"/>
</dbReference>
<name>A0ACC2VUE0_9TREE</name>
<sequence>MVKEEEILEDLYDFGNDEIDYGNGGASDNNGKSDMNWEQDSKDAVPGQTNDANNQSTIAGPSMTAPKASRPPPAPPAGLPNGTVAHIQNEFGQKDDCVLLDGLNWWTTDEDLVAVAAQANVPIDIRDVTFAEHKINGKSRGQAFVECHDQEGAKRLKDWFNGRDFQGKQITAVLGSSMTGNPYKLIPKEPNSKYSKPDTAPGGPPRGPASGGYGDRGGRGGGRGGFVPRGRGGYNGGGGRGGGMIGGNAPGGQMGGSAGMNAGGNMGGMSGMGGMGMPGMMPMMNPMMMNPAMMAQMMSAMQGGMGGAGAGAGAGGQGKSSGFFSLMAGPY</sequence>
<organism evidence="1 2">
    <name type="scientific">Naganishia friedmannii</name>
    <dbReference type="NCBI Taxonomy" id="89922"/>
    <lineage>
        <taxon>Eukaryota</taxon>
        <taxon>Fungi</taxon>
        <taxon>Dikarya</taxon>
        <taxon>Basidiomycota</taxon>
        <taxon>Agaricomycotina</taxon>
        <taxon>Tremellomycetes</taxon>
        <taxon>Filobasidiales</taxon>
        <taxon>Filobasidiaceae</taxon>
        <taxon>Naganishia</taxon>
    </lineage>
</organism>
<dbReference type="Proteomes" id="UP001227268">
    <property type="component" value="Unassembled WGS sequence"/>
</dbReference>
<proteinExistence type="predicted"/>
<protein>
    <submittedName>
        <fullName evidence="1">Uncharacterized protein</fullName>
    </submittedName>
</protein>
<accession>A0ACC2VUE0</accession>
<keyword evidence="2" id="KW-1185">Reference proteome</keyword>
<gene>
    <name evidence="1" type="ORF">QFC21_002880</name>
</gene>